<organism evidence="2 3">
    <name type="scientific">Apiospora rasikravindrae</name>
    <dbReference type="NCBI Taxonomy" id="990691"/>
    <lineage>
        <taxon>Eukaryota</taxon>
        <taxon>Fungi</taxon>
        <taxon>Dikarya</taxon>
        <taxon>Ascomycota</taxon>
        <taxon>Pezizomycotina</taxon>
        <taxon>Sordariomycetes</taxon>
        <taxon>Xylariomycetidae</taxon>
        <taxon>Amphisphaeriales</taxon>
        <taxon>Apiosporaceae</taxon>
        <taxon>Apiospora</taxon>
    </lineage>
</organism>
<feature type="region of interest" description="Disordered" evidence="1">
    <location>
        <begin position="259"/>
        <end position="411"/>
    </location>
</feature>
<evidence type="ECO:0000313" key="2">
    <source>
        <dbReference type="EMBL" id="KAK8022528.1"/>
    </source>
</evidence>
<sequence length="516" mass="56619">MIITTTSLCQVQARVYLNFNPQRQSALTSTLLPPTHDPTVPAATDSNGIAPTVAGRSNAIVVQEANGKKRRTKADEFRLEVEERTRNGESCEQISAALNARGVQVTDKTISRWRITWGLRKRAVRKSTKPLKPDHLRLNNQVRQQRRKAEITRMSEQSLTPEEIATIMAGRGMSLKDGAKTILRLQTVWGLRELDLTSQRRNARHNAQRQAKNQQEKEFTQYARELGLDSPAEWVNHKMNEPQILEKRKDHTIRIMTEMDPELISDSPGPGRGRRSTGATTTSNDANQTSHEPNGHADTGDVTADGESVSPDGALQNATRRTLRSTQRITVPTSQPTFANNEDGDPDDSDFGPDAALAPVSQPRNSNAVRHPATVLDNESDDDTGSNFPFDPDLPQGIDHDDDTGSESDVDNGNVEQMEIEAPGHKTPPAGFASASYSHAATTFAPPSSELDALYSLINSATACMNAAQSARDTFEARLAMRPTATSLTSMPPSVQDVEAARYKLRDAARMILETL</sequence>
<dbReference type="Proteomes" id="UP001444661">
    <property type="component" value="Unassembled WGS sequence"/>
</dbReference>
<reference evidence="2 3" key="1">
    <citation type="submission" date="2023-01" db="EMBL/GenBank/DDBJ databases">
        <title>Analysis of 21 Apiospora genomes using comparative genomics revels a genus with tremendous synthesis potential of carbohydrate active enzymes and secondary metabolites.</title>
        <authorList>
            <person name="Sorensen T."/>
        </authorList>
    </citation>
    <scope>NUCLEOTIDE SEQUENCE [LARGE SCALE GENOMIC DNA]</scope>
    <source>
        <strain evidence="2 3">CBS 33761</strain>
    </source>
</reference>
<feature type="compositionally biased region" description="Acidic residues" evidence="1">
    <location>
        <begin position="400"/>
        <end position="410"/>
    </location>
</feature>
<gene>
    <name evidence="2" type="ORF">PG993_013295</name>
</gene>
<comment type="caution">
    <text evidence="2">The sequence shown here is derived from an EMBL/GenBank/DDBJ whole genome shotgun (WGS) entry which is preliminary data.</text>
</comment>
<accession>A0ABR1RXE8</accession>
<feature type="compositionally biased region" description="Acidic residues" evidence="1">
    <location>
        <begin position="342"/>
        <end position="351"/>
    </location>
</feature>
<evidence type="ECO:0000256" key="1">
    <source>
        <dbReference type="SAM" id="MobiDB-lite"/>
    </source>
</evidence>
<evidence type="ECO:0000313" key="3">
    <source>
        <dbReference type="Proteomes" id="UP001444661"/>
    </source>
</evidence>
<proteinExistence type="predicted"/>
<feature type="compositionally biased region" description="Polar residues" evidence="1">
    <location>
        <begin position="316"/>
        <end position="340"/>
    </location>
</feature>
<dbReference type="EMBL" id="JAQQWK010000012">
    <property type="protein sequence ID" value="KAK8022528.1"/>
    <property type="molecule type" value="Genomic_DNA"/>
</dbReference>
<name>A0ABR1RXE8_9PEZI</name>
<keyword evidence="3" id="KW-1185">Reference proteome</keyword>
<protein>
    <submittedName>
        <fullName evidence="2">Uncharacterized protein</fullName>
    </submittedName>
</protein>